<reference evidence="2 3" key="1">
    <citation type="journal article" date="2013" name="Curr. Biol.">
        <title>The Genome of the Foraminiferan Reticulomyxa filosa.</title>
        <authorList>
            <person name="Glockner G."/>
            <person name="Hulsmann N."/>
            <person name="Schleicher M."/>
            <person name="Noegel A.A."/>
            <person name="Eichinger L."/>
            <person name="Gallinger C."/>
            <person name="Pawlowski J."/>
            <person name="Sierra R."/>
            <person name="Euteneuer U."/>
            <person name="Pillet L."/>
            <person name="Moustafa A."/>
            <person name="Platzer M."/>
            <person name="Groth M."/>
            <person name="Szafranski K."/>
            <person name="Schliwa M."/>
        </authorList>
    </citation>
    <scope>NUCLEOTIDE SEQUENCE [LARGE SCALE GENOMIC DNA]</scope>
</reference>
<proteinExistence type="predicted"/>
<keyword evidence="3" id="KW-1185">Reference proteome</keyword>
<feature type="compositionally biased region" description="Basic and acidic residues" evidence="1">
    <location>
        <begin position="294"/>
        <end position="307"/>
    </location>
</feature>
<evidence type="ECO:0000313" key="2">
    <source>
        <dbReference type="EMBL" id="ETO17118.1"/>
    </source>
</evidence>
<dbReference type="EMBL" id="ASPP01017247">
    <property type="protein sequence ID" value="ETO17118.1"/>
    <property type="molecule type" value="Genomic_DNA"/>
</dbReference>
<name>X6MT05_RETFI</name>
<evidence type="ECO:0000256" key="1">
    <source>
        <dbReference type="SAM" id="MobiDB-lite"/>
    </source>
</evidence>
<comment type="caution">
    <text evidence="2">The sequence shown here is derived from an EMBL/GenBank/DDBJ whole genome shotgun (WGS) entry which is preliminary data.</text>
</comment>
<feature type="region of interest" description="Disordered" evidence="1">
    <location>
        <begin position="219"/>
        <end position="317"/>
    </location>
</feature>
<sequence>MDGRTPYQCLQRARRAVTKDGREHHDRTEWKQTDDLVLLLSDKVYESIRDIVVQMDTKLDHQCRDELRRLKARLKSIDSIPWTPLDFVTLLTETKKHGWGNWLYVSFSLKHTRDIASIGGLMHSLFGDISNFQSYRYAEILNALQQLYQMSEALWNLRKQQASTNDNQIQCDKEAADVLAQKQLIETLCYNFKFDSCQFKSFEAERESMVNVMSATYRRNRKRKMRDEEGNTNSKQDDSVPSPPSKRSRKQPSQNTLRDGTATSKSSRRKKKSNKLRTPVKKRSSSRKKQRTQNKNDVDASRHDPHFQHSPTIFSCH</sequence>
<protein>
    <submittedName>
        <fullName evidence="2">Uncharacterized protein</fullName>
    </submittedName>
</protein>
<feature type="compositionally biased region" description="Basic residues" evidence="1">
    <location>
        <begin position="266"/>
        <end position="292"/>
    </location>
</feature>
<gene>
    <name evidence="2" type="ORF">RFI_20213</name>
</gene>
<evidence type="ECO:0000313" key="3">
    <source>
        <dbReference type="Proteomes" id="UP000023152"/>
    </source>
</evidence>
<organism evidence="2 3">
    <name type="scientific">Reticulomyxa filosa</name>
    <dbReference type="NCBI Taxonomy" id="46433"/>
    <lineage>
        <taxon>Eukaryota</taxon>
        <taxon>Sar</taxon>
        <taxon>Rhizaria</taxon>
        <taxon>Retaria</taxon>
        <taxon>Foraminifera</taxon>
        <taxon>Monothalamids</taxon>
        <taxon>Reticulomyxidae</taxon>
        <taxon>Reticulomyxa</taxon>
    </lineage>
</organism>
<accession>X6MT05</accession>
<dbReference type="Proteomes" id="UP000023152">
    <property type="component" value="Unassembled WGS sequence"/>
</dbReference>
<dbReference type="AlphaFoldDB" id="X6MT05"/>